<evidence type="ECO:0000313" key="3">
    <source>
        <dbReference type="EMBL" id="QBJ93259.1"/>
    </source>
</evidence>
<accession>A0A4P6U064</accession>
<dbReference type="AlphaFoldDB" id="A0A4P6U064"/>
<organism evidence="3 4">
    <name type="scientific">Streptomyces seoulensis</name>
    <dbReference type="NCBI Taxonomy" id="73044"/>
    <lineage>
        <taxon>Bacteria</taxon>
        <taxon>Bacillati</taxon>
        <taxon>Actinomycetota</taxon>
        <taxon>Actinomycetes</taxon>
        <taxon>Kitasatosporales</taxon>
        <taxon>Streptomycetaceae</taxon>
        <taxon>Streptomyces</taxon>
    </lineage>
</organism>
<evidence type="ECO:0000256" key="2">
    <source>
        <dbReference type="SAM" id="Phobius"/>
    </source>
</evidence>
<dbReference type="Proteomes" id="UP000292547">
    <property type="component" value="Chromosome"/>
</dbReference>
<dbReference type="KEGG" id="sseo:D0Z67_25220"/>
<protein>
    <submittedName>
        <fullName evidence="3">Uncharacterized protein</fullName>
    </submittedName>
</protein>
<reference evidence="3 4" key="1">
    <citation type="submission" date="2018-08" db="EMBL/GenBank/DDBJ databases">
        <title>The complete genome sequence of Streptomyces seoulensis, a pioneer strain for nickel superoxide dismutase discovery.</title>
        <authorList>
            <person name="Shin J."/>
            <person name="Lee J.-S."/>
            <person name="Lee E.-J."/>
            <person name="Youn H.-D."/>
        </authorList>
    </citation>
    <scope>NUCLEOTIDE SEQUENCE [LARGE SCALE GENOMIC DNA]</scope>
    <source>
        <strain evidence="3 4">KCTC 9819</strain>
    </source>
</reference>
<proteinExistence type="predicted"/>
<feature type="transmembrane region" description="Helical" evidence="2">
    <location>
        <begin position="66"/>
        <end position="85"/>
    </location>
</feature>
<sequence length="87" mass="9832">MRDDRDDRDDTDARGSRRPPPRGEVYWLPPHPPEDECPWCRLLLPPDEPPEPPPDRGPRPAARLRAVMVAFSALGTLVAALATLWRT</sequence>
<dbReference type="GeneID" id="300102213"/>
<feature type="compositionally biased region" description="Acidic residues" evidence="1">
    <location>
        <begin position="1"/>
        <end position="10"/>
    </location>
</feature>
<dbReference type="EMBL" id="CP032229">
    <property type="protein sequence ID" value="QBJ93259.1"/>
    <property type="molecule type" value="Genomic_DNA"/>
</dbReference>
<evidence type="ECO:0000256" key="1">
    <source>
        <dbReference type="SAM" id="MobiDB-lite"/>
    </source>
</evidence>
<keyword evidence="2" id="KW-0812">Transmembrane</keyword>
<name>A0A4P6U064_STRSO</name>
<keyword evidence="2" id="KW-1133">Transmembrane helix</keyword>
<keyword evidence="2" id="KW-0472">Membrane</keyword>
<gene>
    <name evidence="3" type="ORF">D0Z67_25220</name>
</gene>
<feature type="region of interest" description="Disordered" evidence="1">
    <location>
        <begin position="1"/>
        <end position="30"/>
    </location>
</feature>
<keyword evidence="4" id="KW-1185">Reference proteome</keyword>
<evidence type="ECO:0000313" key="4">
    <source>
        <dbReference type="Proteomes" id="UP000292547"/>
    </source>
</evidence>
<dbReference type="RefSeq" id="WP_031181478.1">
    <property type="nucleotide sequence ID" value="NZ_CP032229.1"/>
</dbReference>